<dbReference type="AlphaFoldDB" id="A0A6M0RVS2"/>
<dbReference type="Gene3D" id="1.10.287.470">
    <property type="entry name" value="Helix hairpin bin"/>
    <property type="match status" value="1"/>
</dbReference>
<accession>A0A6M0RVS2</accession>
<evidence type="ECO:0000256" key="1">
    <source>
        <dbReference type="ARBA" id="ARBA00004196"/>
    </source>
</evidence>
<evidence type="ECO:0000259" key="5">
    <source>
        <dbReference type="Pfam" id="PF25917"/>
    </source>
</evidence>
<reference evidence="6 7" key="1">
    <citation type="journal article" date="2020" name="Microb. Ecol.">
        <title>Ecogenomics of the Marine Benthic Filamentous Cyanobacterium Adonisia.</title>
        <authorList>
            <person name="Walter J.M."/>
            <person name="Coutinho F.H."/>
            <person name="Leomil L."/>
            <person name="Hargreaves P.I."/>
            <person name="Campeao M.E."/>
            <person name="Vieira V.V."/>
            <person name="Silva B.S."/>
            <person name="Fistarol G.O."/>
            <person name="Salomon P.S."/>
            <person name="Sawabe T."/>
            <person name="Mino S."/>
            <person name="Hosokawa M."/>
            <person name="Miyashita H."/>
            <person name="Maruyama F."/>
            <person name="van Verk M.C."/>
            <person name="Dutilh B.E."/>
            <person name="Thompson C.C."/>
            <person name="Thompson F.L."/>
        </authorList>
    </citation>
    <scope>NUCLEOTIDE SEQUENCE [LARGE SCALE GENOMIC DNA]</scope>
    <source>
        <strain evidence="6 7">CCMR0081</strain>
    </source>
</reference>
<dbReference type="Gene3D" id="2.40.30.170">
    <property type="match status" value="1"/>
</dbReference>
<evidence type="ECO:0000259" key="4">
    <source>
        <dbReference type="Pfam" id="PF25876"/>
    </source>
</evidence>
<comment type="subcellular location">
    <subcellularLocation>
        <location evidence="1">Cell envelope</location>
    </subcellularLocation>
</comment>
<dbReference type="NCBIfam" id="TIGR02971">
    <property type="entry name" value="heterocyst_DevB"/>
    <property type="match status" value="1"/>
</dbReference>
<dbReference type="Pfam" id="PF25917">
    <property type="entry name" value="BSH_RND"/>
    <property type="match status" value="1"/>
</dbReference>
<dbReference type="InterPro" id="IPR058624">
    <property type="entry name" value="MdtA-like_HH"/>
</dbReference>
<evidence type="ECO:0000313" key="7">
    <source>
        <dbReference type="Proteomes" id="UP000481033"/>
    </source>
</evidence>
<evidence type="ECO:0000256" key="2">
    <source>
        <dbReference type="ARBA" id="ARBA00023054"/>
    </source>
</evidence>
<feature type="coiled-coil region" evidence="3">
    <location>
        <begin position="156"/>
        <end position="269"/>
    </location>
</feature>
<dbReference type="InterPro" id="IPR058625">
    <property type="entry name" value="MdtA-like_BSH"/>
</dbReference>
<name>A0A6M0RVS2_9CYAN</name>
<sequence>MIHMVPQSAQRPLRKTSVWIGATLLLFIATASLLALRSARQARQAALEEAAKPPPERVDVAALGRIEPKSEVIDVAAAETGVLAKLLVQEGVQVKSGQVLAELDMYEIRKAERDYAASQLAEAQQTLAAERSLGAARITEANTKAGQIDQPQIQAIEAQAAQIRSLEARLALAETDLARFKDLFSQGAITRQDLDRQQTEVDELTSDIANAVATKTQLELARNTALDNAAAQVSMAEADLQLASVETGVEAAQQNLALAEARLNRTVIKAPAAGQILDIYVRPGETVSNNRLLSMGDTQEMYVVAEVYETDVGLVKAGQKAMITSRNGAFAGELTGTVETIGLQIFKNDVLDDDPAANADARIVEVRIAVDQDDAVAMLTNLQVDVLIDIQAEEN</sequence>
<dbReference type="SUPFAM" id="SSF111369">
    <property type="entry name" value="HlyD-like secretion proteins"/>
    <property type="match status" value="2"/>
</dbReference>
<dbReference type="PANTHER" id="PTHR32347">
    <property type="entry name" value="EFFLUX SYSTEM COMPONENT YKNX-RELATED"/>
    <property type="match status" value="1"/>
</dbReference>
<keyword evidence="2 3" id="KW-0175">Coiled coil</keyword>
<organism evidence="6 7">
    <name type="scientific">Adonisia turfae CCMR0081</name>
    <dbReference type="NCBI Taxonomy" id="2292702"/>
    <lineage>
        <taxon>Bacteria</taxon>
        <taxon>Bacillati</taxon>
        <taxon>Cyanobacteriota</taxon>
        <taxon>Adonisia</taxon>
        <taxon>Adonisia turfae</taxon>
    </lineage>
</organism>
<dbReference type="Pfam" id="PF25876">
    <property type="entry name" value="HH_MFP_RND"/>
    <property type="match status" value="1"/>
</dbReference>
<evidence type="ECO:0000313" key="6">
    <source>
        <dbReference type="EMBL" id="NEZ59812.1"/>
    </source>
</evidence>
<protein>
    <submittedName>
        <fullName evidence="6">HlyD family efflux transporter periplasmic adaptor subunit</fullName>
    </submittedName>
</protein>
<dbReference type="InterPro" id="IPR014315">
    <property type="entry name" value="ABC_heterocyst_DevB"/>
</dbReference>
<dbReference type="PANTHER" id="PTHR32347:SF27">
    <property type="entry name" value="RND EFFLUX PUMP MEMBRANE FUSION PROTEIN BARREL-SANDWICH DOMAIN-CONTAINING PROTEIN"/>
    <property type="match status" value="1"/>
</dbReference>
<proteinExistence type="predicted"/>
<dbReference type="GO" id="GO:0030313">
    <property type="term" value="C:cell envelope"/>
    <property type="evidence" value="ECO:0007669"/>
    <property type="project" value="UniProtKB-SubCell"/>
</dbReference>
<evidence type="ECO:0000256" key="3">
    <source>
        <dbReference type="SAM" id="Coils"/>
    </source>
</evidence>
<dbReference type="InterPro" id="IPR050465">
    <property type="entry name" value="UPF0194_transport"/>
</dbReference>
<feature type="domain" description="Multidrug resistance protein MdtA-like alpha-helical hairpin" evidence="4">
    <location>
        <begin position="161"/>
        <end position="214"/>
    </location>
</feature>
<comment type="caution">
    <text evidence="6">The sequence shown here is derived from an EMBL/GenBank/DDBJ whole genome shotgun (WGS) entry which is preliminary data.</text>
</comment>
<dbReference type="Gene3D" id="2.40.50.100">
    <property type="match status" value="1"/>
</dbReference>
<keyword evidence="7" id="KW-1185">Reference proteome</keyword>
<dbReference type="Proteomes" id="UP000481033">
    <property type="component" value="Unassembled WGS sequence"/>
</dbReference>
<feature type="domain" description="Multidrug resistance protein MdtA-like barrel-sandwich hybrid" evidence="5">
    <location>
        <begin position="72"/>
        <end position="291"/>
    </location>
</feature>
<dbReference type="EMBL" id="QXHD01000004">
    <property type="protein sequence ID" value="NEZ59812.1"/>
    <property type="molecule type" value="Genomic_DNA"/>
</dbReference>
<gene>
    <name evidence="6" type="ORF">DXZ20_30060</name>
</gene>